<keyword evidence="4" id="KW-1185">Reference proteome</keyword>
<proteinExistence type="predicted"/>
<evidence type="ECO:0000313" key="3">
    <source>
        <dbReference type="EMBL" id="MDY0407442.1"/>
    </source>
</evidence>
<accession>A0ABU5CNL7</accession>
<keyword evidence="2" id="KW-0812">Transmembrane</keyword>
<dbReference type="RefSeq" id="WP_320378260.1">
    <property type="nucleotide sequence ID" value="NZ_JAWDIQ010000001.1"/>
</dbReference>
<evidence type="ECO:0000256" key="1">
    <source>
        <dbReference type="SAM" id="MobiDB-lite"/>
    </source>
</evidence>
<protein>
    <submittedName>
        <fullName evidence="3">Uncharacterized protein</fullName>
    </submittedName>
</protein>
<dbReference type="EMBL" id="JAWDIQ010000001">
    <property type="protein sequence ID" value="MDY0407442.1"/>
    <property type="molecule type" value="Genomic_DNA"/>
</dbReference>
<evidence type="ECO:0000313" key="4">
    <source>
        <dbReference type="Proteomes" id="UP001275315"/>
    </source>
</evidence>
<reference evidence="3 4" key="1">
    <citation type="submission" date="2023-10" db="EMBL/GenBank/DDBJ databases">
        <title>Virgibacillus soli CC-YMP-6 genome.</title>
        <authorList>
            <person name="Miliotis G."/>
            <person name="Sengupta P."/>
            <person name="Hameed A."/>
            <person name="Chuvochina M."/>
            <person name="Mcdonagh F."/>
            <person name="Simpson A.C."/>
            <person name="Singh N.K."/>
            <person name="Rekha P.D."/>
            <person name="Raman K."/>
            <person name="Hugenholtz P."/>
            <person name="Venkateswaran K."/>
        </authorList>
    </citation>
    <scope>NUCLEOTIDE SEQUENCE [LARGE SCALE GENOMIC DNA]</scope>
    <source>
        <strain evidence="3 4">CC-YMP-6</strain>
    </source>
</reference>
<feature type="compositionally biased region" description="Basic and acidic residues" evidence="1">
    <location>
        <begin position="13"/>
        <end position="25"/>
    </location>
</feature>
<feature type="transmembrane region" description="Helical" evidence="2">
    <location>
        <begin position="33"/>
        <end position="50"/>
    </location>
</feature>
<organism evidence="3 4">
    <name type="scientific">Paracerasibacillus soli</name>
    <dbReference type="NCBI Taxonomy" id="480284"/>
    <lineage>
        <taxon>Bacteria</taxon>
        <taxon>Bacillati</taxon>
        <taxon>Bacillota</taxon>
        <taxon>Bacilli</taxon>
        <taxon>Bacillales</taxon>
        <taxon>Bacillaceae</taxon>
        <taxon>Paracerasibacillus</taxon>
    </lineage>
</organism>
<name>A0ABU5CNL7_9BACI</name>
<feature type="region of interest" description="Disordered" evidence="1">
    <location>
        <begin position="6"/>
        <end position="25"/>
    </location>
</feature>
<feature type="transmembrane region" description="Helical" evidence="2">
    <location>
        <begin position="56"/>
        <end position="76"/>
    </location>
</feature>
<dbReference type="Proteomes" id="UP001275315">
    <property type="component" value="Unassembled WGS sequence"/>
</dbReference>
<gene>
    <name evidence="3" type="ORF">RWD45_00820</name>
</gene>
<keyword evidence="2" id="KW-1133">Transmembrane helix</keyword>
<evidence type="ECO:0000256" key="2">
    <source>
        <dbReference type="SAM" id="Phobius"/>
    </source>
</evidence>
<sequence>MSKLIADAQSHGHSHDDDHSHDHDHSHGGKIEVILFFTGLVAFFIALFVSEGTLKTSLYLASLVLSGYHIMIEGFLDTVKQTMNRKEIYAEYSYTNDISSCWCCNYW</sequence>
<keyword evidence="2" id="KW-0472">Membrane</keyword>
<comment type="caution">
    <text evidence="3">The sequence shown here is derived from an EMBL/GenBank/DDBJ whole genome shotgun (WGS) entry which is preliminary data.</text>
</comment>